<reference evidence="2 3" key="1">
    <citation type="submission" date="2014-06" db="EMBL/GenBank/DDBJ databases">
        <title>Evolutionary Origins and Diversification of the Mycorrhizal Mutualists.</title>
        <authorList>
            <consortium name="DOE Joint Genome Institute"/>
            <consortium name="Mycorrhizal Genomics Consortium"/>
            <person name="Kohler A."/>
            <person name="Kuo A."/>
            <person name="Nagy L.G."/>
            <person name="Floudas D."/>
            <person name="Copeland A."/>
            <person name="Barry K.W."/>
            <person name="Cichocki N."/>
            <person name="Veneault-Fourrey C."/>
            <person name="LaButti K."/>
            <person name="Lindquist E.A."/>
            <person name="Lipzen A."/>
            <person name="Lundell T."/>
            <person name="Morin E."/>
            <person name="Murat C."/>
            <person name="Riley R."/>
            <person name="Ohm R."/>
            <person name="Sun H."/>
            <person name="Tunlid A."/>
            <person name="Henrissat B."/>
            <person name="Grigoriev I.V."/>
            <person name="Hibbett D.S."/>
            <person name="Martin F."/>
        </authorList>
    </citation>
    <scope>NUCLEOTIDE SEQUENCE [LARGE SCALE GENOMIC DNA]</scope>
    <source>
        <strain evidence="2 3">SS14</strain>
    </source>
</reference>
<keyword evidence="3" id="KW-1185">Reference proteome</keyword>
<dbReference type="HOGENOM" id="CLU_2639697_0_0_1"/>
<evidence type="ECO:0000313" key="3">
    <source>
        <dbReference type="Proteomes" id="UP000054279"/>
    </source>
</evidence>
<gene>
    <name evidence="2" type="ORF">M422DRAFT_257041</name>
</gene>
<evidence type="ECO:0000256" key="1">
    <source>
        <dbReference type="SAM" id="Phobius"/>
    </source>
</evidence>
<keyword evidence="1" id="KW-1133">Transmembrane helix</keyword>
<dbReference type="EMBL" id="KN837146">
    <property type="protein sequence ID" value="KIJ40203.1"/>
    <property type="molecule type" value="Genomic_DNA"/>
</dbReference>
<proteinExistence type="predicted"/>
<dbReference type="AlphaFoldDB" id="A0A0C9UAN6"/>
<dbReference type="Proteomes" id="UP000054279">
    <property type="component" value="Unassembled WGS sequence"/>
</dbReference>
<keyword evidence="1" id="KW-0472">Membrane</keyword>
<keyword evidence="1" id="KW-0812">Transmembrane</keyword>
<protein>
    <submittedName>
        <fullName evidence="2">Uncharacterized protein</fullName>
    </submittedName>
</protein>
<organism evidence="2 3">
    <name type="scientific">Sphaerobolus stellatus (strain SS14)</name>
    <dbReference type="NCBI Taxonomy" id="990650"/>
    <lineage>
        <taxon>Eukaryota</taxon>
        <taxon>Fungi</taxon>
        <taxon>Dikarya</taxon>
        <taxon>Basidiomycota</taxon>
        <taxon>Agaricomycotina</taxon>
        <taxon>Agaricomycetes</taxon>
        <taxon>Phallomycetidae</taxon>
        <taxon>Geastrales</taxon>
        <taxon>Sphaerobolaceae</taxon>
        <taxon>Sphaerobolus</taxon>
    </lineage>
</organism>
<name>A0A0C9UAN6_SPHS4</name>
<accession>A0A0C9UAN6</accession>
<feature type="transmembrane region" description="Helical" evidence="1">
    <location>
        <begin position="20"/>
        <end position="39"/>
    </location>
</feature>
<sequence length="77" mass="8930">MPFLLDDLRISHGVQLLKPFLEFTLAITLTYLLLINQIVTRPVHLRDVEFDVEATQGKREALNGFIRALCIAQWFDM</sequence>
<evidence type="ECO:0000313" key="2">
    <source>
        <dbReference type="EMBL" id="KIJ40203.1"/>
    </source>
</evidence>